<keyword evidence="3" id="KW-1185">Reference proteome</keyword>
<evidence type="ECO:0000313" key="3">
    <source>
        <dbReference type="Proteomes" id="UP000093173"/>
    </source>
</evidence>
<proteinExistence type="predicted"/>
<name>A0A1B9QW16_9VIBR</name>
<protein>
    <recommendedName>
        <fullName evidence="4">Porin</fullName>
    </recommendedName>
</protein>
<gene>
    <name evidence="2" type="ORF">A6E14_14340</name>
</gene>
<dbReference type="AlphaFoldDB" id="A0A1B9QW16"/>
<organism evidence="2 3">
    <name type="scientific">Vibrio genomosp. F10</name>
    <dbReference type="NCBI Taxonomy" id="723171"/>
    <lineage>
        <taxon>Bacteria</taxon>
        <taxon>Pseudomonadati</taxon>
        <taxon>Pseudomonadota</taxon>
        <taxon>Gammaproteobacteria</taxon>
        <taxon>Vibrionales</taxon>
        <taxon>Vibrionaceae</taxon>
        <taxon>Vibrio</taxon>
    </lineage>
</organism>
<feature type="signal peptide" evidence="1">
    <location>
        <begin position="1"/>
        <end position="27"/>
    </location>
</feature>
<comment type="caution">
    <text evidence="2">The sequence shown here is derived from an EMBL/GenBank/DDBJ whole genome shotgun (WGS) entry which is preliminary data.</text>
</comment>
<evidence type="ECO:0000256" key="1">
    <source>
        <dbReference type="SAM" id="SignalP"/>
    </source>
</evidence>
<feature type="chain" id="PRO_5008634682" description="Porin" evidence="1">
    <location>
        <begin position="28"/>
        <end position="261"/>
    </location>
</feature>
<dbReference type="EMBL" id="MAJZ01000781">
    <property type="protein sequence ID" value="OCH73498.1"/>
    <property type="molecule type" value="Genomic_DNA"/>
</dbReference>
<reference evidence="3" key="1">
    <citation type="submission" date="2016-06" db="EMBL/GenBank/DDBJ databases">
        <authorList>
            <person name="Hehemann J.-H."/>
            <person name="Arevalo P."/>
            <person name="Datta M.S."/>
            <person name="Polz M.F."/>
        </authorList>
    </citation>
    <scope>NUCLEOTIDE SEQUENCE [LARGE SCALE GENOMIC DNA]</scope>
    <source>
        <strain evidence="3">9CSC122</strain>
    </source>
</reference>
<evidence type="ECO:0008006" key="4">
    <source>
        <dbReference type="Google" id="ProtNLM"/>
    </source>
</evidence>
<sequence length="261" mass="30359">MLIRAFQNTLFFIIPFSALVVSHIAYSADPNTTFHTESNSNEEFDYVEFVNQTFDVTMSQSDFLGDYSNQYVLTLNASHNLNDDWRLFGSVDSDKFGDIGLGYSFFLFDTVYNEVSASVGGNTDKTGVYTMGIFSAFKYQDVVFFSNFDAQYIDRQNLSISHLDTQIRQERIYLNKLVGASYDVNDWLNLSTSYGHDKQHYNKLSFKKINNNYRETPNHADRYINLGFTLNLWGVKPYLSHHFDLNNSDWNYWDFSLSFDF</sequence>
<dbReference type="RefSeq" id="WP_065577237.1">
    <property type="nucleotide sequence ID" value="NZ_JBNGCH010000781.1"/>
</dbReference>
<keyword evidence="1" id="KW-0732">Signal</keyword>
<accession>A0A1B9QW16</accession>
<evidence type="ECO:0000313" key="2">
    <source>
        <dbReference type="EMBL" id="OCH73498.1"/>
    </source>
</evidence>
<dbReference type="Proteomes" id="UP000093173">
    <property type="component" value="Unassembled WGS sequence"/>
</dbReference>